<dbReference type="Proteomes" id="UP000481947">
    <property type="component" value="Unassembled WGS sequence"/>
</dbReference>
<evidence type="ECO:0000256" key="1">
    <source>
        <dbReference type="SAM" id="Phobius"/>
    </source>
</evidence>
<dbReference type="Pfam" id="PF09842">
    <property type="entry name" value="DUF2069"/>
    <property type="match status" value="1"/>
</dbReference>
<dbReference type="AlphaFoldDB" id="A0A7C9IZE2"/>
<name>A0A7C9IZE2_9BURK</name>
<protein>
    <submittedName>
        <fullName evidence="2">DUF2069 domain-containing protein</fullName>
    </submittedName>
</protein>
<evidence type="ECO:0000313" key="2">
    <source>
        <dbReference type="EMBL" id="MYZ53247.1"/>
    </source>
</evidence>
<sequence length="151" mass="16038">MPDAPPGTVLPTPAGVDFARRAAVACTLALIVLGLAWELWLAPLRPGGSTLAFKVLPLCLPLPGLLKNRMYTYRALSLLVWLYVMEGSVRAWSDKGLSAWLAGLELLLCLGLFVACTVHVRLRLKAARAALAAAAAANSTTATNPSERETT</sequence>
<reference evidence="2 3" key="1">
    <citation type="submission" date="2019-09" db="EMBL/GenBank/DDBJ databases">
        <title>Identification of Malikia spinosa a prominent benzene-, toluene-, and ethylbenzene-degrading bacterium: enrichment, isolation and whole genome sequencing.</title>
        <authorList>
            <person name="Tancsics A."/>
            <person name="Revesz F."/>
            <person name="Kriszt B."/>
        </authorList>
    </citation>
    <scope>NUCLEOTIDE SEQUENCE [LARGE SCALE GENOMIC DNA]</scope>
    <source>
        <strain evidence="2 3">AB6</strain>
    </source>
</reference>
<comment type="caution">
    <text evidence="2">The sequence shown here is derived from an EMBL/GenBank/DDBJ whole genome shotgun (WGS) entry which is preliminary data.</text>
</comment>
<feature type="transmembrane region" description="Helical" evidence="1">
    <location>
        <begin position="73"/>
        <end position="93"/>
    </location>
</feature>
<keyword evidence="1" id="KW-0472">Membrane</keyword>
<organism evidence="2 3">
    <name type="scientific">Malikia spinosa</name>
    <dbReference type="NCBI Taxonomy" id="86180"/>
    <lineage>
        <taxon>Bacteria</taxon>
        <taxon>Pseudomonadati</taxon>
        <taxon>Pseudomonadota</taxon>
        <taxon>Betaproteobacteria</taxon>
        <taxon>Burkholderiales</taxon>
        <taxon>Comamonadaceae</taxon>
        <taxon>Malikia</taxon>
    </lineage>
</organism>
<gene>
    <name evidence="2" type="ORF">F5985_14195</name>
</gene>
<evidence type="ECO:0000313" key="3">
    <source>
        <dbReference type="Proteomes" id="UP000481947"/>
    </source>
</evidence>
<feature type="transmembrane region" description="Helical" evidence="1">
    <location>
        <begin position="99"/>
        <end position="120"/>
    </location>
</feature>
<accession>A0A7C9IZE2</accession>
<keyword evidence="1" id="KW-1133">Transmembrane helix</keyword>
<feature type="transmembrane region" description="Helical" evidence="1">
    <location>
        <begin position="22"/>
        <end position="42"/>
    </location>
</feature>
<keyword evidence="1" id="KW-0812">Transmembrane</keyword>
<proteinExistence type="predicted"/>
<dbReference type="EMBL" id="VYSB01000017">
    <property type="protein sequence ID" value="MYZ53247.1"/>
    <property type="molecule type" value="Genomic_DNA"/>
</dbReference>
<dbReference type="InterPro" id="IPR018643">
    <property type="entry name" value="DUF2069_membrane"/>
</dbReference>